<dbReference type="AlphaFoldDB" id="A0A0R1JN07"/>
<evidence type="ECO:0000256" key="6">
    <source>
        <dbReference type="RuleBase" id="RU361187"/>
    </source>
</evidence>
<evidence type="ECO:0000256" key="1">
    <source>
        <dbReference type="ARBA" id="ARBA00009865"/>
    </source>
</evidence>
<dbReference type="InterPro" id="IPR016828">
    <property type="entry name" value="Alpha-L-arabinofuranosidase"/>
</dbReference>
<name>A0A0R1JN07_9LACO</name>
<proteinExistence type="inferred from homology"/>
<keyword evidence="2" id="KW-0732">Signal</keyword>
<dbReference type="InterPro" id="IPR023296">
    <property type="entry name" value="Glyco_hydro_beta-prop_sf"/>
</dbReference>
<dbReference type="PANTHER" id="PTHR43817:SF1">
    <property type="entry name" value="HYDROLASE, FAMILY 43, PUTATIVE (AFU_ORTHOLOGUE AFUA_3G01660)-RELATED"/>
    <property type="match status" value="1"/>
</dbReference>
<dbReference type="PATRIC" id="fig|1291734.4.peg.584"/>
<dbReference type="EMBL" id="AZDJ01000032">
    <property type="protein sequence ID" value="KRK70499.1"/>
    <property type="molecule type" value="Genomic_DNA"/>
</dbReference>
<evidence type="ECO:0000256" key="4">
    <source>
        <dbReference type="ARBA" id="ARBA00023295"/>
    </source>
</evidence>
<protein>
    <submittedName>
        <fullName evidence="7">Alpha-N-arabinofuranosidase</fullName>
    </submittedName>
</protein>
<dbReference type="Gene3D" id="2.115.10.20">
    <property type="entry name" value="Glycosyl hydrolase domain, family 43"/>
    <property type="match status" value="1"/>
</dbReference>
<dbReference type="SUPFAM" id="SSF75005">
    <property type="entry name" value="Arabinanase/levansucrase/invertase"/>
    <property type="match status" value="1"/>
</dbReference>
<organism evidence="7 8">
    <name type="scientific">Lacticaseibacillus nasuensis JCM 17158</name>
    <dbReference type="NCBI Taxonomy" id="1291734"/>
    <lineage>
        <taxon>Bacteria</taxon>
        <taxon>Bacillati</taxon>
        <taxon>Bacillota</taxon>
        <taxon>Bacilli</taxon>
        <taxon>Lactobacillales</taxon>
        <taxon>Lactobacillaceae</taxon>
        <taxon>Lacticaseibacillus</taxon>
    </lineage>
</organism>
<comment type="similarity">
    <text evidence="1 6">Belongs to the glycosyl hydrolase 43 family.</text>
</comment>
<feature type="site" description="Important for catalytic activity, responsible for pKa modulation of the active site Glu and correct orientation of both the proton donor and substrate" evidence="5">
    <location>
        <position position="164"/>
    </location>
</feature>
<keyword evidence="8" id="KW-1185">Reference proteome</keyword>
<sequence length="347" mass="38844">MKLGLNRIRFHGSIYTDTFLKSRFVRIKGSDMMTDKQPIVLQRADPRAYRHTDGYYYFTGSVPGYQTIELRRAKTLAGLADGEVLTVWHAHASGPQSQLIWAPEIHYINGKWYIYFAASDSATERTAAHHHRMFVLECAAADPMTTDWTDKGQIVTAQDSFSLDATVFEHNGDLYYLWAQLEPAIHNNSNLYLSKMANPWTLTGKQTLLSVPEYDWETIGFAVNEGPAVLQRNGKVFVTYSASATDEHYAMGLLWADADADLLNGFAWHKASEPVFKSSPAHHLYGPGHNSFTTLPDGTDVIVYHARPYDNAGIDGDPLANPDRHAYAQTFGWSDDGFPQFGEPGDN</sequence>
<comment type="caution">
    <text evidence="7">The sequence shown here is derived from an EMBL/GenBank/DDBJ whole genome shotgun (WGS) entry which is preliminary data.</text>
</comment>
<dbReference type="CDD" id="cd18817">
    <property type="entry name" value="GH43f_LbAraf43-like"/>
    <property type="match status" value="1"/>
</dbReference>
<dbReference type="GO" id="GO:0005975">
    <property type="term" value="P:carbohydrate metabolic process"/>
    <property type="evidence" value="ECO:0007669"/>
    <property type="project" value="InterPro"/>
</dbReference>
<dbReference type="GO" id="GO:0004553">
    <property type="term" value="F:hydrolase activity, hydrolyzing O-glycosyl compounds"/>
    <property type="evidence" value="ECO:0007669"/>
    <property type="project" value="InterPro"/>
</dbReference>
<dbReference type="PANTHER" id="PTHR43817">
    <property type="entry name" value="GLYCOSYL HYDROLASE"/>
    <property type="match status" value="1"/>
</dbReference>
<accession>A0A0R1JN07</accession>
<dbReference type="STRING" id="1291734.FD02_GL000569"/>
<evidence type="ECO:0000256" key="3">
    <source>
        <dbReference type="ARBA" id="ARBA00022801"/>
    </source>
</evidence>
<evidence type="ECO:0000313" key="7">
    <source>
        <dbReference type="EMBL" id="KRK70499.1"/>
    </source>
</evidence>
<evidence type="ECO:0000256" key="2">
    <source>
        <dbReference type="ARBA" id="ARBA00022729"/>
    </source>
</evidence>
<gene>
    <name evidence="7" type="ORF">FD02_GL000569</name>
</gene>
<dbReference type="Proteomes" id="UP000051804">
    <property type="component" value="Unassembled WGS sequence"/>
</dbReference>
<dbReference type="Pfam" id="PF04616">
    <property type="entry name" value="Glyco_hydro_43"/>
    <property type="match status" value="1"/>
</dbReference>
<evidence type="ECO:0000313" key="8">
    <source>
        <dbReference type="Proteomes" id="UP000051804"/>
    </source>
</evidence>
<dbReference type="InterPro" id="IPR006710">
    <property type="entry name" value="Glyco_hydro_43"/>
</dbReference>
<reference evidence="7 8" key="1">
    <citation type="journal article" date="2015" name="Genome Announc.">
        <title>Expanding the biotechnology potential of lactobacilli through comparative genomics of 213 strains and associated genera.</title>
        <authorList>
            <person name="Sun Z."/>
            <person name="Harris H.M."/>
            <person name="McCann A."/>
            <person name="Guo C."/>
            <person name="Argimon S."/>
            <person name="Zhang W."/>
            <person name="Yang X."/>
            <person name="Jeffery I.B."/>
            <person name="Cooney J.C."/>
            <person name="Kagawa T.F."/>
            <person name="Liu W."/>
            <person name="Song Y."/>
            <person name="Salvetti E."/>
            <person name="Wrobel A."/>
            <person name="Rasinkangas P."/>
            <person name="Parkhill J."/>
            <person name="Rea M.C."/>
            <person name="O'Sullivan O."/>
            <person name="Ritari J."/>
            <person name="Douillard F.P."/>
            <person name="Paul Ross R."/>
            <person name="Yang R."/>
            <person name="Briner A.E."/>
            <person name="Felis G.E."/>
            <person name="de Vos W.M."/>
            <person name="Barrangou R."/>
            <person name="Klaenhammer T.R."/>
            <person name="Caufield P.W."/>
            <person name="Cui Y."/>
            <person name="Zhang H."/>
            <person name="O'Toole P.W."/>
        </authorList>
    </citation>
    <scope>NUCLEOTIDE SEQUENCE [LARGE SCALE GENOMIC DNA]</scope>
    <source>
        <strain evidence="7 8">JCM 17158</strain>
    </source>
</reference>
<keyword evidence="4 6" id="KW-0326">Glycosidase</keyword>
<keyword evidence="3 6" id="KW-0378">Hydrolase</keyword>
<dbReference type="PIRSF" id="PIRSF025414">
    <property type="entry name" value="Alpha-L-arabinofuranosidase"/>
    <property type="match status" value="1"/>
</dbReference>
<evidence type="ECO:0000256" key="5">
    <source>
        <dbReference type="PIRSR" id="PIRSR606710-2"/>
    </source>
</evidence>